<dbReference type="eggNOG" id="COG2002">
    <property type="taxonomic scope" value="Bacteria"/>
</dbReference>
<reference evidence="2 3" key="1">
    <citation type="journal article" date="2011" name="Stand. Genomic Sci.">
        <title>Complete genome sequence of the thermophilic, hydrogen-oxidizing Bacillus tusciae type strain (T2) and reclassification in the new genus, Kyrpidia gen. nov. as Kyrpidia tusciae comb. nov. and emendation of the family Alicyclobacillaceae da Costa and Rainey, 2010.</title>
        <authorList>
            <person name="Klenk H.P."/>
            <person name="Lapidus A."/>
            <person name="Chertkov O."/>
            <person name="Copeland A."/>
            <person name="Del Rio T.G."/>
            <person name="Nolan M."/>
            <person name="Lucas S."/>
            <person name="Chen F."/>
            <person name="Tice H."/>
            <person name="Cheng J.F."/>
            <person name="Han C."/>
            <person name="Bruce D."/>
            <person name="Goodwin L."/>
            <person name="Pitluck S."/>
            <person name="Pati A."/>
            <person name="Ivanova N."/>
            <person name="Mavromatis K."/>
            <person name="Daum C."/>
            <person name="Chen A."/>
            <person name="Palaniappan K."/>
            <person name="Chang Y.J."/>
            <person name="Land M."/>
            <person name="Hauser L."/>
            <person name="Jeffries C.D."/>
            <person name="Detter J.C."/>
            <person name="Rohde M."/>
            <person name="Abt B."/>
            <person name="Pukall R."/>
            <person name="Goker M."/>
            <person name="Bristow J."/>
            <person name="Markowitz V."/>
            <person name="Hugenholtz P."/>
            <person name="Eisen J.A."/>
        </authorList>
    </citation>
    <scope>NUCLEOTIDE SEQUENCE [LARGE SCALE GENOMIC DNA]</scope>
    <source>
        <strain evidence="2 3">DSM 2912</strain>
    </source>
</reference>
<sequence length="91" mass="10465">MIHISTITSKYQITIPLELRKKHGLKIGDKVMFQYTDQGEIVIHPIRKKTAKELAGSLHQDGTPYIPFREARRITQEELGVRLSGKDNDHQ</sequence>
<dbReference type="EMBL" id="CP002017">
    <property type="protein sequence ID" value="ADG07225.1"/>
    <property type="molecule type" value="Genomic_DNA"/>
</dbReference>
<dbReference type="OrthoDB" id="9811597at2"/>
<protein>
    <submittedName>
        <fullName evidence="2">Transcriptional regulator, AbrB family</fullName>
    </submittedName>
</protein>
<evidence type="ECO:0000313" key="2">
    <source>
        <dbReference type="EMBL" id="ADG07225.1"/>
    </source>
</evidence>
<dbReference type="NCBIfam" id="TIGR01439">
    <property type="entry name" value="lp_hng_hel_AbrB"/>
    <property type="match status" value="1"/>
</dbReference>
<dbReference type="InterPro" id="IPR037914">
    <property type="entry name" value="SpoVT-AbrB_sf"/>
</dbReference>
<evidence type="ECO:0000259" key="1">
    <source>
        <dbReference type="SMART" id="SM00966"/>
    </source>
</evidence>
<proteinExistence type="predicted"/>
<dbReference type="SMART" id="SM00966">
    <property type="entry name" value="SpoVT_AbrB"/>
    <property type="match status" value="1"/>
</dbReference>
<dbReference type="Pfam" id="PF04014">
    <property type="entry name" value="MazE_antitoxin"/>
    <property type="match status" value="1"/>
</dbReference>
<organism evidence="2 3">
    <name type="scientific">Kyrpidia tusciae (strain DSM 2912 / NBRC 15312 / T2)</name>
    <name type="common">Bacillus tusciae</name>
    <dbReference type="NCBI Taxonomy" id="562970"/>
    <lineage>
        <taxon>Bacteria</taxon>
        <taxon>Bacillati</taxon>
        <taxon>Bacillota</taxon>
        <taxon>Bacilli</taxon>
        <taxon>Bacillales</taxon>
        <taxon>Alicyclobacillaceae</taxon>
        <taxon>Kyrpidia</taxon>
    </lineage>
</organism>
<evidence type="ECO:0000313" key="3">
    <source>
        <dbReference type="Proteomes" id="UP000002368"/>
    </source>
</evidence>
<dbReference type="Gene3D" id="2.10.260.10">
    <property type="match status" value="1"/>
</dbReference>
<dbReference type="KEGG" id="bts:Btus_2568"/>
<dbReference type="STRING" id="562970.Btus_2568"/>
<name>D5WTI9_KYRT2</name>
<dbReference type="HOGENOM" id="CLU_2423124_0_0_9"/>
<feature type="domain" description="SpoVT-AbrB" evidence="1">
    <location>
        <begin position="5"/>
        <end position="51"/>
    </location>
</feature>
<dbReference type="AlphaFoldDB" id="D5WTI9"/>
<keyword evidence="3" id="KW-1185">Reference proteome</keyword>
<dbReference type="GO" id="GO:0003677">
    <property type="term" value="F:DNA binding"/>
    <property type="evidence" value="ECO:0007669"/>
    <property type="project" value="InterPro"/>
</dbReference>
<dbReference type="InterPro" id="IPR007159">
    <property type="entry name" value="SpoVT-AbrB_dom"/>
</dbReference>
<accession>D5WTI9</accession>
<dbReference type="SUPFAM" id="SSF89447">
    <property type="entry name" value="AbrB/MazE/MraZ-like"/>
    <property type="match status" value="1"/>
</dbReference>
<gene>
    <name evidence="2" type="ordered locus">Btus_2568</name>
</gene>
<dbReference type="Proteomes" id="UP000002368">
    <property type="component" value="Chromosome"/>
</dbReference>
<dbReference type="RefSeq" id="WP_013076508.1">
    <property type="nucleotide sequence ID" value="NC_014098.1"/>
</dbReference>